<dbReference type="EMBL" id="JAPWTK010000347">
    <property type="protein sequence ID" value="KAJ8941915.1"/>
    <property type="molecule type" value="Genomic_DNA"/>
</dbReference>
<organism evidence="1 2">
    <name type="scientific">Aromia moschata</name>
    <dbReference type="NCBI Taxonomy" id="1265417"/>
    <lineage>
        <taxon>Eukaryota</taxon>
        <taxon>Metazoa</taxon>
        <taxon>Ecdysozoa</taxon>
        <taxon>Arthropoda</taxon>
        <taxon>Hexapoda</taxon>
        <taxon>Insecta</taxon>
        <taxon>Pterygota</taxon>
        <taxon>Neoptera</taxon>
        <taxon>Endopterygota</taxon>
        <taxon>Coleoptera</taxon>
        <taxon>Polyphaga</taxon>
        <taxon>Cucujiformia</taxon>
        <taxon>Chrysomeloidea</taxon>
        <taxon>Cerambycidae</taxon>
        <taxon>Cerambycinae</taxon>
        <taxon>Callichromatini</taxon>
        <taxon>Aromia</taxon>
    </lineage>
</organism>
<sequence>MSGVSGCCQISARKKSRPPINFTCKLILLVQPVEQLLEIQFTLIKYLRKQNLHHVNEALPRQPS</sequence>
<proteinExistence type="predicted"/>
<reference evidence="1" key="1">
    <citation type="journal article" date="2023" name="Insect Mol. Biol.">
        <title>Genome sequencing provides insights into the evolution of gene families encoding plant cell wall-degrading enzymes in longhorned beetles.</title>
        <authorList>
            <person name="Shin N.R."/>
            <person name="Okamura Y."/>
            <person name="Kirsch R."/>
            <person name="Pauchet Y."/>
        </authorList>
    </citation>
    <scope>NUCLEOTIDE SEQUENCE</scope>
    <source>
        <strain evidence="1">AMC_N1</strain>
    </source>
</reference>
<keyword evidence="2" id="KW-1185">Reference proteome</keyword>
<accession>A0AAV8XST4</accession>
<evidence type="ECO:0000313" key="2">
    <source>
        <dbReference type="Proteomes" id="UP001162162"/>
    </source>
</evidence>
<protein>
    <submittedName>
        <fullName evidence="1">Uncharacterized protein</fullName>
    </submittedName>
</protein>
<comment type="caution">
    <text evidence="1">The sequence shown here is derived from an EMBL/GenBank/DDBJ whole genome shotgun (WGS) entry which is preliminary data.</text>
</comment>
<gene>
    <name evidence="1" type="ORF">NQ318_013248</name>
</gene>
<name>A0AAV8XST4_9CUCU</name>
<dbReference type="AlphaFoldDB" id="A0AAV8XST4"/>
<dbReference type="Proteomes" id="UP001162162">
    <property type="component" value="Unassembled WGS sequence"/>
</dbReference>
<evidence type="ECO:0000313" key="1">
    <source>
        <dbReference type="EMBL" id="KAJ8941915.1"/>
    </source>
</evidence>